<gene>
    <name evidence="1" type="ORF">FKR81_23955</name>
</gene>
<organism evidence="1 2">
    <name type="scientific">Lentzea tibetensis</name>
    <dbReference type="NCBI Taxonomy" id="2591470"/>
    <lineage>
        <taxon>Bacteria</taxon>
        <taxon>Bacillati</taxon>
        <taxon>Actinomycetota</taxon>
        <taxon>Actinomycetes</taxon>
        <taxon>Pseudonocardiales</taxon>
        <taxon>Pseudonocardiaceae</taxon>
        <taxon>Lentzea</taxon>
    </lineage>
</organism>
<dbReference type="Pfam" id="PF04229">
    <property type="entry name" value="GrpB"/>
    <property type="match status" value="1"/>
</dbReference>
<evidence type="ECO:0000313" key="1">
    <source>
        <dbReference type="EMBL" id="TWP49652.1"/>
    </source>
</evidence>
<dbReference type="OrthoDB" id="9799092at2"/>
<dbReference type="EMBL" id="VOBR01000015">
    <property type="protein sequence ID" value="TWP49652.1"/>
    <property type="molecule type" value="Genomic_DNA"/>
</dbReference>
<protein>
    <submittedName>
        <fullName evidence="1">GrpB family protein</fullName>
    </submittedName>
</protein>
<keyword evidence="2" id="KW-1185">Reference proteome</keyword>
<sequence>MEIQERIAAASVPLVNDVEYVQERGKRSGQVRLDSYDPSWPGLYAREESRIRAALGSSVRIEHVGSTSVPGLAAKPIIDILLVVPSSADEASYAPALESAGYVLRLREPGWQEHRLFKGPDTDINLHVFSPGAEEIDRMISFRDWLRTSETDRLEYERTKRSLAAREWEYVQDYADAKTVVVERLLMHGLCA</sequence>
<dbReference type="Gene3D" id="3.30.460.10">
    <property type="entry name" value="Beta Polymerase, domain 2"/>
    <property type="match status" value="1"/>
</dbReference>
<dbReference type="InterPro" id="IPR007344">
    <property type="entry name" value="GrpB/CoaE"/>
</dbReference>
<dbReference type="InterPro" id="IPR043519">
    <property type="entry name" value="NT_sf"/>
</dbReference>
<dbReference type="PANTHER" id="PTHR34822:SF1">
    <property type="entry name" value="GRPB FAMILY PROTEIN"/>
    <property type="match status" value="1"/>
</dbReference>
<dbReference type="PANTHER" id="PTHR34822">
    <property type="entry name" value="GRPB DOMAIN PROTEIN (AFU_ORTHOLOGUE AFUA_1G01530)"/>
    <property type="match status" value="1"/>
</dbReference>
<accession>A0A563EQ85</accession>
<dbReference type="SUPFAM" id="SSF81301">
    <property type="entry name" value="Nucleotidyltransferase"/>
    <property type="match status" value="1"/>
</dbReference>
<name>A0A563EQ85_9PSEU</name>
<evidence type="ECO:0000313" key="2">
    <source>
        <dbReference type="Proteomes" id="UP000316639"/>
    </source>
</evidence>
<comment type="caution">
    <text evidence="1">The sequence shown here is derived from an EMBL/GenBank/DDBJ whole genome shotgun (WGS) entry which is preliminary data.</text>
</comment>
<dbReference type="AlphaFoldDB" id="A0A563EQ85"/>
<dbReference type="Proteomes" id="UP000316639">
    <property type="component" value="Unassembled WGS sequence"/>
</dbReference>
<reference evidence="1 2" key="1">
    <citation type="submission" date="2019-07" db="EMBL/GenBank/DDBJ databases">
        <title>Lentzea xizangensis sp. nov., isolated from Qinghai-Tibetan Plateau Soils.</title>
        <authorList>
            <person name="Huang J."/>
        </authorList>
    </citation>
    <scope>NUCLEOTIDE SEQUENCE [LARGE SCALE GENOMIC DNA]</scope>
    <source>
        <strain evidence="1 2">FXJ1.1311</strain>
    </source>
</reference>
<proteinExistence type="predicted"/>